<dbReference type="EMBL" id="QFNN01000180">
    <property type="protein sequence ID" value="PZO86691.1"/>
    <property type="molecule type" value="Genomic_DNA"/>
</dbReference>
<feature type="chain" id="PRO_5015857138" evidence="1">
    <location>
        <begin position="17"/>
        <end position="92"/>
    </location>
</feature>
<proteinExistence type="predicted"/>
<protein>
    <submittedName>
        <fullName evidence="2">Uncharacterized protein</fullName>
    </submittedName>
</protein>
<reference evidence="2 3" key="1">
    <citation type="submission" date="2017-08" db="EMBL/GenBank/DDBJ databases">
        <title>Infants hospitalized years apart are colonized by the same room-sourced microbial strains.</title>
        <authorList>
            <person name="Brooks B."/>
            <person name="Olm M.R."/>
            <person name="Firek B.A."/>
            <person name="Baker R."/>
            <person name="Thomas B.C."/>
            <person name="Morowitz M.J."/>
            <person name="Banfield J.F."/>
        </authorList>
    </citation>
    <scope>NUCLEOTIDE SEQUENCE [LARGE SCALE GENOMIC DNA]</scope>
    <source>
        <strain evidence="2">S2_018_000_R2_101</strain>
    </source>
</reference>
<organism evidence="2 3">
    <name type="scientific">Sphingomonas sanxanigenens</name>
    <dbReference type="NCBI Taxonomy" id="397260"/>
    <lineage>
        <taxon>Bacteria</taxon>
        <taxon>Pseudomonadati</taxon>
        <taxon>Pseudomonadota</taxon>
        <taxon>Alphaproteobacteria</taxon>
        <taxon>Sphingomonadales</taxon>
        <taxon>Sphingomonadaceae</taxon>
        <taxon>Sphingomonas</taxon>
    </lineage>
</organism>
<dbReference type="Proteomes" id="UP000249066">
    <property type="component" value="Unassembled WGS sequence"/>
</dbReference>
<gene>
    <name evidence="2" type="ORF">DI623_16055</name>
</gene>
<sequence>MLILIALLAQAAPAAAALTPAQRHALERDIACPASLPGDEARIASMKRFINRYALYAPRSTINERLAFRDRVLARRRCRQTGSELIHTFPES</sequence>
<dbReference type="AlphaFoldDB" id="A0A2W5BU99"/>
<evidence type="ECO:0000313" key="3">
    <source>
        <dbReference type="Proteomes" id="UP000249066"/>
    </source>
</evidence>
<comment type="caution">
    <text evidence="2">The sequence shown here is derived from an EMBL/GenBank/DDBJ whole genome shotgun (WGS) entry which is preliminary data.</text>
</comment>
<feature type="signal peptide" evidence="1">
    <location>
        <begin position="1"/>
        <end position="16"/>
    </location>
</feature>
<keyword evidence="1" id="KW-0732">Signal</keyword>
<evidence type="ECO:0000256" key="1">
    <source>
        <dbReference type="SAM" id="SignalP"/>
    </source>
</evidence>
<accession>A0A2W5BU99</accession>
<name>A0A2W5BU99_9SPHN</name>
<evidence type="ECO:0000313" key="2">
    <source>
        <dbReference type="EMBL" id="PZO86691.1"/>
    </source>
</evidence>